<evidence type="ECO:0000256" key="3">
    <source>
        <dbReference type="ARBA" id="ARBA00004479"/>
    </source>
</evidence>
<keyword evidence="16 22" id="KW-0472">Membrane</keyword>
<dbReference type="InterPro" id="IPR000719">
    <property type="entry name" value="Prot_kinase_dom"/>
</dbReference>
<dbReference type="InterPro" id="IPR000333">
    <property type="entry name" value="TGFB_receptor"/>
</dbReference>
<comment type="caution">
    <text evidence="25">The sequence shown here is derived from an EMBL/GenBank/DDBJ whole genome shotgun (WGS) entry which is preliminary data.</text>
</comment>
<dbReference type="PROSITE" id="PS00107">
    <property type="entry name" value="PROTEIN_KINASE_ATP"/>
    <property type="match status" value="1"/>
</dbReference>
<evidence type="ECO:0000256" key="19">
    <source>
        <dbReference type="ARBA" id="ARBA00047681"/>
    </source>
</evidence>
<keyword evidence="9" id="KW-0479">Metal-binding</keyword>
<dbReference type="InterPro" id="IPR017441">
    <property type="entry name" value="Protein_kinase_ATP_BS"/>
</dbReference>
<evidence type="ECO:0000256" key="21">
    <source>
        <dbReference type="PROSITE-ProRule" id="PRU10141"/>
    </source>
</evidence>
<protein>
    <recommendedName>
        <fullName evidence="5">receptor protein serine/threonine kinase</fullName>
        <ecNumber evidence="5">2.7.11.30</ecNumber>
    </recommendedName>
</protein>
<keyword evidence="8 22" id="KW-0812">Transmembrane</keyword>
<feature type="transmembrane region" description="Helical" evidence="22">
    <location>
        <begin position="169"/>
        <end position="192"/>
    </location>
</feature>
<dbReference type="SMART" id="SM00220">
    <property type="entry name" value="S_TKc"/>
    <property type="match status" value="1"/>
</dbReference>
<evidence type="ECO:0000259" key="23">
    <source>
        <dbReference type="PROSITE" id="PS50011"/>
    </source>
</evidence>
<dbReference type="GO" id="GO:0046872">
    <property type="term" value="F:metal ion binding"/>
    <property type="evidence" value="ECO:0007669"/>
    <property type="project" value="UniProtKB-KW"/>
</dbReference>
<evidence type="ECO:0000256" key="13">
    <source>
        <dbReference type="ARBA" id="ARBA00022840"/>
    </source>
</evidence>
<evidence type="ECO:0000256" key="16">
    <source>
        <dbReference type="ARBA" id="ARBA00023136"/>
    </source>
</evidence>
<dbReference type="InterPro" id="IPR008271">
    <property type="entry name" value="Ser/Thr_kinase_AS"/>
</dbReference>
<organism evidence="25 26">
    <name type="scientific">Pinctada imbricata</name>
    <name type="common">Atlantic pearl-oyster</name>
    <name type="synonym">Pinctada martensii</name>
    <dbReference type="NCBI Taxonomy" id="66713"/>
    <lineage>
        <taxon>Eukaryota</taxon>
        <taxon>Metazoa</taxon>
        <taxon>Spiralia</taxon>
        <taxon>Lophotrochozoa</taxon>
        <taxon>Mollusca</taxon>
        <taxon>Bivalvia</taxon>
        <taxon>Autobranchia</taxon>
        <taxon>Pteriomorphia</taxon>
        <taxon>Pterioida</taxon>
        <taxon>Pterioidea</taxon>
        <taxon>Pteriidae</taxon>
        <taxon>Pinctada</taxon>
    </lineage>
</organism>
<comment type="similarity">
    <text evidence="4">Belongs to the protein kinase superfamily. TKL Ser/Thr protein kinase family. TGFB receptor subfamily.</text>
</comment>
<evidence type="ECO:0000256" key="17">
    <source>
        <dbReference type="ARBA" id="ARBA00023170"/>
    </source>
</evidence>
<comment type="subcellular location">
    <subcellularLocation>
        <location evidence="3">Membrane</location>
        <topology evidence="3">Single-pass type I membrane protein</topology>
    </subcellularLocation>
</comment>
<dbReference type="EMBL" id="VSWD01000014">
    <property type="protein sequence ID" value="KAK3083436.1"/>
    <property type="molecule type" value="Genomic_DNA"/>
</dbReference>
<evidence type="ECO:0000256" key="12">
    <source>
        <dbReference type="ARBA" id="ARBA00022777"/>
    </source>
</evidence>
<reference evidence="25" key="1">
    <citation type="submission" date="2019-08" db="EMBL/GenBank/DDBJ databases">
        <title>The improved chromosome-level genome for the pearl oyster Pinctada fucata martensii using PacBio sequencing and Hi-C.</title>
        <authorList>
            <person name="Zheng Z."/>
        </authorList>
    </citation>
    <scope>NUCLEOTIDE SEQUENCE</scope>
    <source>
        <strain evidence="25">ZZ-2019</strain>
        <tissue evidence="25">Adductor muscle</tissue>
    </source>
</reference>
<gene>
    <name evidence="25" type="ORF">FSP39_022694</name>
</gene>
<keyword evidence="6" id="KW-0723">Serine/threonine-protein kinase</keyword>
<evidence type="ECO:0000256" key="4">
    <source>
        <dbReference type="ARBA" id="ARBA00009605"/>
    </source>
</evidence>
<comment type="catalytic activity">
    <reaction evidence="20">
        <text>L-threonyl-[receptor-protein] + ATP = O-phospho-L-threonyl-[receptor-protein] + ADP + H(+)</text>
        <dbReference type="Rhea" id="RHEA:44880"/>
        <dbReference type="Rhea" id="RHEA-COMP:11024"/>
        <dbReference type="Rhea" id="RHEA-COMP:11025"/>
        <dbReference type="ChEBI" id="CHEBI:15378"/>
        <dbReference type="ChEBI" id="CHEBI:30013"/>
        <dbReference type="ChEBI" id="CHEBI:30616"/>
        <dbReference type="ChEBI" id="CHEBI:61977"/>
        <dbReference type="ChEBI" id="CHEBI:456216"/>
        <dbReference type="EC" id="2.7.11.30"/>
    </reaction>
</comment>
<dbReference type="InterPro" id="IPR003605">
    <property type="entry name" value="GS_dom"/>
</dbReference>
<dbReference type="FunFam" id="3.30.200.20:FF:000064">
    <property type="entry name" value="Receptor protein serine/threonine kinase"/>
    <property type="match status" value="1"/>
</dbReference>
<keyword evidence="26" id="KW-1185">Reference proteome</keyword>
<dbReference type="SUPFAM" id="SSF57302">
    <property type="entry name" value="Snake toxin-like"/>
    <property type="match status" value="1"/>
</dbReference>
<dbReference type="PANTHER" id="PTHR23255">
    <property type="entry name" value="TRANSFORMING GROWTH FACTOR-BETA RECEPTOR TYPE I AND II"/>
    <property type="match status" value="1"/>
</dbReference>
<feature type="domain" description="GS" evidence="24">
    <location>
        <begin position="228"/>
        <end position="257"/>
    </location>
</feature>
<dbReference type="EC" id="2.7.11.30" evidence="5"/>
<evidence type="ECO:0000256" key="2">
    <source>
        <dbReference type="ARBA" id="ARBA00001946"/>
    </source>
</evidence>
<dbReference type="AlphaFoldDB" id="A0AA88XII1"/>
<evidence type="ECO:0000256" key="11">
    <source>
        <dbReference type="ARBA" id="ARBA00022741"/>
    </source>
</evidence>
<dbReference type="InterPro" id="IPR011009">
    <property type="entry name" value="Kinase-like_dom_sf"/>
</dbReference>
<evidence type="ECO:0000256" key="8">
    <source>
        <dbReference type="ARBA" id="ARBA00022692"/>
    </source>
</evidence>
<keyword evidence="13 21" id="KW-0067">ATP-binding</keyword>
<dbReference type="GO" id="GO:0004675">
    <property type="term" value="F:transmembrane receptor protein serine/threonine kinase activity"/>
    <property type="evidence" value="ECO:0007669"/>
    <property type="project" value="UniProtKB-EC"/>
</dbReference>
<proteinExistence type="inferred from homology"/>
<dbReference type="PROSITE" id="PS00108">
    <property type="entry name" value="PROTEIN_KINASE_ST"/>
    <property type="match status" value="1"/>
</dbReference>
<dbReference type="GO" id="GO:0043235">
    <property type="term" value="C:receptor complex"/>
    <property type="evidence" value="ECO:0007669"/>
    <property type="project" value="TreeGrafter"/>
</dbReference>
<evidence type="ECO:0000256" key="5">
    <source>
        <dbReference type="ARBA" id="ARBA00012401"/>
    </source>
</evidence>
<keyword evidence="7" id="KW-0808">Transferase</keyword>
<dbReference type="GO" id="GO:0005524">
    <property type="term" value="F:ATP binding"/>
    <property type="evidence" value="ECO:0007669"/>
    <property type="project" value="UniProtKB-UniRule"/>
</dbReference>
<evidence type="ECO:0000256" key="20">
    <source>
        <dbReference type="ARBA" id="ARBA00048773"/>
    </source>
</evidence>
<dbReference type="InterPro" id="IPR000472">
    <property type="entry name" value="Activin_recp"/>
</dbReference>
<keyword evidence="17" id="KW-0675">Receptor</keyword>
<evidence type="ECO:0000259" key="24">
    <source>
        <dbReference type="PROSITE" id="PS51256"/>
    </source>
</evidence>
<evidence type="ECO:0000256" key="18">
    <source>
        <dbReference type="ARBA" id="ARBA00023180"/>
    </source>
</evidence>
<evidence type="ECO:0000313" key="26">
    <source>
        <dbReference type="Proteomes" id="UP001186944"/>
    </source>
</evidence>
<evidence type="ECO:0000256" key="1">
    <source>
        <dbReference type="ARBA" id="ARBA00001936"/>
    </source>
</evidence>
<dbReference type="GO" id="GO:0005886">
    <property type="term" value="C:plasma membrane"/>
    <property type="evidence" value="ECO:0007669"/>
    <property type="project" value="TreeGrafter"/>
</dbReference>
<dbReference type="Pfam" id="PF08515">
    <property type="entry name" value="TGF_beta_GS"/>
    <property type="match status" value="1"/>
</dbReference>
<evidence type="ECO:0000256" key="14">
    <source>
        <dbReference type="ARBA" id="ARBA00022842"/>
    </source>
</evidence>
<keyword evidence="12" id="KW-0418">Kinase</keyword>
<dbReference type="Gene3D" id="3.30.200.20">
    <property type="entry name" value="Phosphorylase Kinase, domain 1"/>
    <property type="match status" value="1"/>
</dbReference>
<keyword evidence="14" id="KW-0460">Magnesium</keyword>
<dbReference type="Pfam" id="PF07714">
    <property type="entry name" value="PK_Tyr_Ser-Thr"/>
    <property type="match status" value="1"/>
</dbReference>
<dbReference type="GO" id="GO:0071363">
    <property type="term" value="P:cellular response to growth factor stimulus"/>
    <property type="evidence" value="ECO:0007669"/>
    <property type="project" value="TreeGrafter"/>
</dbReference>
<dbReference type="Pfam" id="PF01064">
    <property type="entry name" value="Activin_recp"/>
    <property type="match status" value="1"/>
</dbReference>
<name>A0AA88XII1_PINIB</name>
<dbReference type="SMART" id="SM00467">
    <property type="entry name" value="GS"/>
    <property type="match status" value="1"/>
</dbReference>
<evidence type="ECO:0000256" key="10">
    <source>
        <dbReference type="ARBA" id="ARBA00022729"/>
    </source>
</evidence>
<comment type="catalytic activity">
    <reaction evidence="19">
        <text>L-seryl-[receptor-protein] + ATP = O-phospho-L-seryl-[receptor-protein] + ADP + H(+)</text>
        <dbReference type="Rhea" id="RHEA:18673"/>
        <dbReference type="Rhea" id="RHEA-COMP:11022"/>
        <dbReference type="Rhea" id="RHEA-COMP:11023"/>
        <dbReference type="ChEBI" id="CHEBI:15378"/>
        <dbReference type="ChEBI" id="CHEBI:29999"/>
        <dbReference type="ChEBI" id="CHEBI:30616"/>
        <dbReference type="ChEBI" id="CHEBI:83421"/>
        <dbReference type="ChEBI" id="CHEBI:456216"/>
        <dbReference type="EC" id="2.7.11.30"/>
    </reaction>
</comment>
<evidence type="ECO:0000256" key="7">
    <source>
        <dbReference type="ARBA" id="ARBA00022679"/>
    </source>
</evidence>
<keyword evidence="15 22" id="KW-1133">Transmembrane helix</keyword>
<dbReference type="InterPro" id="IPR001245">
    <property type="entry name" value="Ser-Thr/Tyr_kinase_cat_dom"/>
</dbReference>
<dbReference type="Proteomes" id="UP001186944">
    <property type="component" value="Unassembled WGS sequence"/>
</dbReference>
<dbReference type="PROSITE" id="PS51256">
    <property type="entry name" value="GS"/>
    <property type="match status" value="1"/>
</dbReference>
<feature type="domain" description="Protein kinase" evidence="23">
    <location>
        <begin position="258"/>
        <end position="548"/>
    </location>
</feature>
<accession>A0AA88XII1</accession>
<sequence length="567" mass="64371">MKDVLQNEGDCKTFRTVPIEFDDVIIISLRQIQSQMGSFQPNKNVSELIAKQQTETVDDEPLNYPCACSPSFNCHGDSDHCNTTRGVGCFVFKDATRGEVVVRRGCGSYHEQQQMVCRGRRRQFWHEQYVAVLCCSTPWCNKFEDPPLKVVPTVPVPVQQQNELWDWKMILAIIFPIIVLICTVSVILCVWLRCLPKRRQESQENLQAHEELLPEVYGGLKATQVGDSTLQEIIDQSCTSGSGSGLPFLVQATVARSINLLECIGKGRYGEVWRGKYNDENVAVKIFSSRDEASWKRETEIYNTVLLRHDSILGYYGADMTSRNSCTQLWLIVHYHENGSLYDYLQRTVLDYESMLLLAHSAANGLVHLHSEIHGNHGKPAIAHRDIKSKNILVKSNGTCCIGDLGLAFTHSTESGKIDYGCNNKVGTKRYMAPELLEETLNVNYFDSFKAVDVYAFGLVLWEIARRCETGGMVEEYKPPFWDVVPSDPSFEDMRKVVVVDQQRPTIPNRWSSDQVLQQVSRLIKECWAQNPNARLTSLRVKKTLNFLLSQPRTPKIKDCNSLNNKC</sequence>
<evidence type="ECO:0000256" key="15">
    <source>
        <dbReference type="ARBA" id="ARBA00022989"/>
    </source>
</evidence>
<keyword evidence="18" id="KW-0325">Glycoprotein</keyword>
<dbReference type="PROSITE" id="PS50011">
    <property type="entry name" value="PROTEIN_KINASE_DOM"/>
    <property type="match status" value="1"/>
</dbReference>
<keyword evidence="11 21" id="KW-0547">Nucleotide-binding</keyword>
<dbReference type="Gene3D" id="1.10.510.10">
    <property type="entry name" value="Transferase(Phosphotransferase) domain 1"/>
    <property type="match status" value="1"/>
</dbReference>
<keyword evidence="10" id="KW-0732">Signal</keyword>
<dbReference type="SUPFAM" id="SSF56112">
    <property type="entry name" value="Protein kinase-like (PK-like)"/>
    <property type="match status" value="1"/>
</dbReference>
<feature type="binding site" evidence="21">
    <location>
        <position position="285"/>
    </location>
    <ligand>
        <name>ATP</name>
        <dbReference type="ChEBI" id="CHEBI:30616"/>
    </ligand>
</feature>
<comment type="cofactor">
    <cofactor evidence="2">
        <name>Mg(2+)</name>
        <dbReference type="ChEBI" id="CHEBI:18420"/>
    </cofactor>
</comment>
<dbReference type="InterPro" id="IPR045860">
    <property type="entry name" value="Snake_toxin-like_sf"/>
</dbReference>
<evidence type="ECO:0000256" key="6">
    <source>
        <dbReference type="ARBA" id="ARBA00022527"/>
    </source>
</evidence>
<evidence type="ECO:0000256" key="9">
    <source>
        <dbReference type="ARBA" id="ARBA00022723"/>
    </source>
</evidence>
<evidence type="ECO:0000256" key="22">
    <source>
        <dbReference type="SAM" id="Phobius"/>
    </source>
</evidence>
<comment type="cofactor">
    <cofactor evidence="1">
        <name>Mn(2+)</name>
        <dbReference type="ChEBI" id="CHEBI:29035"/>
    </cofactor>
</comment>
<dbReference type="FunFam" id="1.10.510.10:FF:000018">
    <property type="entry name" value="Receptor protein serine/threonine kinase"/>
    <property type="match status" value="1"/>
</dbReference>
<evidence type="ECO:0000313" key="25">
    <source>
        <dbReference type="EMBL" id="KAK3083436.1"/>
    </source>
</evidence>
<dbReference type="Gene3D" id="2.10.60.10">
    <property type="entry name" value="CD59"/>
    <property type="match status" value="1"/>
</dbReference>
<dbReference type="PANTHER" id="PTHR23255:SF72">
    <property type="entry name" value="RECEPTOR PROTEIN SERINE_THREONINE KINASE"/>
    <property type="match status" value="1"/>
</dbReference>